<reference evidence="2" key="1">
    <citation type="submission" date="2023-03" db="EMBL/GenBank/DDBJ databases">
        <authorList>
            <person name="Julca I."/>
        </authorList>
    </citation>
    <scope>NUCLEOTIDE SEQUENCE</scope>
</reference>
<gene>
    <name evidence="2" type="ORF">OLC1_LOCUS16465</name>
</gene>
<organism evidence="2 3">
    <name type="scientific">Oldenlandia corymbosa var. corymbosa</name>
    <dbReference type="NCBI Taxonomy" id="529605"/>
    <lineage>
        <taxon>Eukaryota</taxon>
        <taxon>Viridiplantae</taxon>
        <taxon>Streptophyta</taxon>
        <taxon>Embryophyta</taxon>
        <taxon>Tracheophyta</taxon>
        <taxon>Spermatophyta</taxon>
        <taxon>Magnoliopsida</taxon>
        <taxon>eudicotyledons</taxon>
        <taxon>Gunneridae</taxon>
        <taxon>Pentapetalae</taxon>
        <taxon>asterids</taxon>
        <taxon>lamiids</taxon>
        <taxon>Gentianales</taxon>
        <taxon>Rubiaceae</taxon>
        <taxon>Rubioideae</taxon>
        <taxon>Spermacoceae</taxon>
        <taxon>Hedyotis-Oldenlandia complex</taxon>
        <taxon>Oldenlandia</taxon>
    </lineage>
</organism>
<protein>
    <submittedName>
        <fullName evidence="2">OLC1v1007938C1</fullName>
    </submittedName>
</protein>
<dbReference type="AlphaFoldDB" id="A0AAV1DKM0"/>
<sequence length="172" mass="18656">MKKRSILKNKNKGAQPALKIGDNVDESGLGVEIIQSNPLFAIGVELQPPMKQVTESRKEQDAQTLAPHPPAKTLITRAPEEIVIARQADSMTGLSSLEKLAIPVDVPDELPPPPGVSNRFVVLETIDESEEDDTVENIFIEDLTIEHTSLDLTIPAVALQHLQNALETITAG</sequence>
<proteinExistence type="predicted"/>
<evidence type="ECO:0000313" key="3">
    <source>
        <dbReference type="Proteomes" id="UP001161247"/>
    </source>
</evidence>
<name>A0AAV1DKM0_OLDCO</name>
<evidence type="ECO:0000256" key="1">
    <source>
        <dbReference type="SAM" id="MobiDB-lite"/>
    </source>
</evidence>
<dbReference type="Proteomes" id="UP001161247">
    <property type="component" value="Chromosome 6"/>
</dbReference>
<dbReference type="EMBL" id="OX459123">
    <property type="protein sequence ID" value="CAI9108365.1"/>
    <property type="molecule type" value="Genomic_DNA"/>
</dbReference>
<feature type="region of interest" description="Disordered" evidence="1">
    <location>
        <begin position="51"/>
        <end position="73"/>
    </location>
</feature>
<feature type="region of interest" description="Disordered" evidence="1">
    <location>
        <begin position="1"/>
        <end position="22"/>
    </location>
</feature>
<accession>A0AAV1DKM0</accession>
<keyword evidence="3" id="KW-1185">Reference proteome</keyword>
<feature type="compositionally biased region" description="Basic residues" evidence="1">
    <location>
        <begin position="1"/>
        <end position="11"/>
    </location>
</feature>
<evidence type="ECO:0000313" key="2">
    <source>
        <dbReference type="EMBL" id="CAI9108365.1"/>
    </source>
</evidence>